<sequence length="75" mass="9016">MKDKFRNRLVNIFIFWRETQGRRTFEFQKVVWSGPSSVDKERTSSLEGQEGRFYPGFSIPRRTQNDDTRPFRQGI</sequence>
<evidence type="ECO:0000313" key="2">
    <source>
        <dbReference type="EMBL" id="KAH3871584.1"/>
    </source>
</evidence>
<name>A0A9D4M9B5_DREPO</name>
<evidence type="ECO:0000256" key="1">
    <source>
        <dbReference type="SAM" id="MobiDB-lite"/>
    </source>
</evidence>
<evidence type="ECO:0000313" key="3">
    <source>
        <dbReference type="Proteomes" id="UP000828390"/>
    </source>
</evidence>
<accession>A0A9D4M9B5</accession>
<dbReference type="EMBL" id="JAIWYP010000002">
    <property type="protein sequence ID" value="KAH3871584.1"/>
    <property type="molecule type" value="Genomic_DNA"/>
</dbReference>
<reference evidence="2" key="1">
    <citation type="journal article" date="2019" name="bioRxiv">
        <title>The Genome of the Zebra Mussel, Dreissena polymorpha: A Resource for Invasive Species Research.</title>
        <authorList>
            <person name="McCartney M.A."/>
            <person name="Auch B."/>
            <person name="Kono T."/>
            <person name="Mallez S."/>
            <person name="Zhang Y."/>
            <person name="Obille A."/>
            <person name="Becker A."/>
            <person name="Abrahante J.E."/>
            <person name="Garbe J."/>
            <person name="Badalamenti J.P."/>
            <person name="Herman A."/>
            <person name="Mangelson H."/>
            <person name="Liachko I."/>
            <person name="Sullivan S."/>
            <person name="Sone E.D."/>
            <person name="Koren S."/>
            <person name="Silverstein K.A.T."/>
            <person name="Beckman K.B."/>
            <person name="Gohl D.M."/>
        </authorList>
    </citation>
    <scope>NUCLEOTIDE SEQUENCE</scope>
    <source>
        <strain evidence="2">Duluth1</strain>
        <tissue evidence="2">Whole animal</tissue>
    </source>
</reference>
<reference evidence="2" key="2">
    <citation type="submission" date="2020-11" db="EMBL/GenBank/DDBJ databases">
        <authorList>
            <person name="McCartney M.A."/>
            <person name="Auch B."/>
            <person name="Kono T."/>
            <person name="Mallez S."/>
            <person name="Becker A."/>
            <person name="Gohl D.M."/>
            <person name="Silverstein K.A.T."/>
            <person name="Koren S."/>
            <person name="Bechman K.B."/>
            <person name="Herman A."/>
            <person name="Abrahante J.E."/>
            <person name="Garbe J."/>
        </authorList>
    </citation>
    <scope>NUCLEOTIDE SEQUENCE</scope>
    <source>
        <strain evidence="2">Duluth1</strain>
        <tissue evidence="2">Whole animal</tissue>
    </source>
</reference>
<organism evidence="2 3">
    <name type="scientific">Dreissena polymorpha</name>
    <name type="common">Zebra mussel</name>
    <name type="synonym">Mytilus polymorpha</name>
    <dbReference type="NCBI Taxonomy" id="45954"/>
    <lineage>
        <taxon>Eukaryota</taxon>
        <taxon>Metazoa</taxon>
        <taxon>Spiralia</taxon>
        <taxon>Lophotrochozoa</taxon>
        <taxon>Mollusca</taxon>
        <taxon>Bivalvia</taxon>
        <taxon>Autobranchia</taxon>
        <taxon>Heteroconchia</taxon>
        <taxon>Euheterodonta</taxon>
        <taxon>Imparidentia</taxon>
        <taxon>Neoheterodontei</taxon>
        <taxon>Myida</taxon>
        <taxon>Dreissenoidea</taxon>
        <taxon>Dreissenidae</taxon>
        <taxon>Dreissena</taxon>
    </lineage>
</organism>
<keyword evidence="3" id="KW-1185">Reference proteome</keyword>
<dbReference type="Proteomes" id="UP000828390">
    <property type="component" value="Unassembled WGS sequence"/>
</dbReference>
<feature type="compositionally biased region" description="Basic and acidic residues" evidence="1">
    <location>
        <begin position="63"/>
        <end position="75"/>
    </location>
</feature>
<dbReference type="AlphaFoldDB" id="A0A9D4M9B5"/>
<feature type="region of interest" description="Disordered" evidence="1">
    <location>
        <begin position="54"/>
        <end position="75"/>
    </location>
</feature>
<proteinExistence type="predicted"/>
<protein>
    <submittedName>
        <fullName evidence="2">Uncharacterized protein</fullName>
    </submittedName>
</protein>
<gene>
    <name evidence="2" type="ORF">DPMN_034789</name>
</gene>
<comment type="caution">
    <text evidence="2">The sequence shown here is derived from an EMBL/GenBank/DDBJ whole genome shotgun (WGS) entry which is preliminary data.</text>
</comment>